<proteinExistence type="predicted"/>
<dbReference type="AlphaFoldDB" id="A0A915KRU2"/>
<organism evidence="1 2">
    <name type="scientific">Romanomermis culicivorax</name>
    <name type="common">Nematode worm</name>
    <dbReference type="NCBI Taxonomy" id="13658"/>
    <lineage>
        <taxon>Eukaryota</taxon>
        <taxon>Metazoa</taxon>
        <taxon>Ecdysozoa</taxon>
        <taxon>Nematoda</taxon>
        <taxon>Enoplea</taxon>
        <taxon>Dorylaimia</taxon>
        <taxon>Mermithida</taxon>
        <taxon>Mermithoidea</taxon>
        <taxon>Mermithidae</taxon>
        <taxon>Romanomermis</taxon>
    </lineage>
</organism>
<keyword evidence="1" id="KW-1185">Reference proteome</keyword>
<name>A0A915KRU2_ROMCU</name>
<dbReference type="Proteomes" id="UP000887565">
    <property type="component" value="Unplaced"/>
</dbReference>
<reference evidence="2" key="1">
    <citation type="submission" date="2022-11" db="UniProtKB">
        <authorList>
            <consortium name="WormBaseParasite"/>
        </authorList>
    </citation>
    <scope>IDENTIFICATION</scope>
</reference>
<accession>A0A915KRU2</accession>
<sequence>MTPDETCKLSEYRENFANAIGAADFAPAKSYKPKQTYQPPNGEHFANETTHLADFRSWPIGKSESYKPRSQIFQKSPSDEPFKAETTNKAAYKGVGGEMQNAATRISGTYLESLKY</sequence>
<evidence type="ECO:0000313" key="1">
    <source>
        <dbReference type="Proteomes" id="UP000887565"/>
    </source>
</evidence>
<dbReference type="WBParaSite" id="nRc.2.0.1.t41204-RA">
    <property type="protein sequence ID" value="nRc.2.0.1.t41204-RA"/>
    <property type="gene ID" value="nRc.2.0.1.g41204"/>
</dbReference>
<evidence type="ECO:0000313" key="2">
    <source>
        <dbReference type="WBParaSite" id="nRc.2.0.1.t41204-RA"/>
    </source>
</evidence>
<protein>
    <submittedName>
        <fullName evidence="2">Flagellar associated protein</fullName>
    </submittedName>
</protein>